<dbReference type="RefSeq" id="WP_161704365.1">
    <property type="nucleotide sequence ID" value="NZ_JAAAHS010000410.1"/>
</dbReference>
<dbReference type="EMBL" id="JAAAHS010000410">
    <property type="protein sequence ID" value="NBE56040.1"/>
    <property type="molecule type" value="Genomic_DNA"/>
</dbReference>
<protein>
    <submittedName>
        <fullName evidence="2">NAD(P)H-binding protein</fullName>
    </submittedName>
</protein>
<dbReference type="AlphaFoldDB" id="A0A964V2P0"/>
<keyword evidence="3" id="KW-1185">Reference proteome</keyword>
<dbReference type="Gene3D" id="3.40.50.720">
    <property type="entry name" value="NAD(P)-binding Rossmann-like Domain"/>
    <property type="match status" value="1"/>
</dbReference>
<dbReference type="PANTHER" id="PTHR43162">
    <property type="match status" value="1"/>
</dbReference>
<name>A0A964V2P0_9ACTN</name>
<dbReference type="InterPro" id="IPR016040">
    <property type="entry name" value="NAD(P)-bd_dom"/>
</dbReference>
<proteinExistence type="predicted"/>
<evidence type="ECO:0000259" key="1">
    <source>
        <dbReference type="Pfam" id="PF13460"/>
    </source>
</evidence>
<dbReference type="InterPro" id="IPR036291">
    <property type="entry name" value="NAD(P)-bd_dom_sf"/>
</dbReference>
<evidence type="ECO:0000313" key="2">
    <source>
        <dbReference type="EMBL" id="NBE56040.1"/>
    </source>
</evidence>
<sequence length="282" mass="29833">MILVTGATGHIGSALTGQLRAHGAGPVRALTRNTVRAAFPAGVEAVEGDVTDPVTWQAALDGVRAVFLLSSLAPDAETLRAARDAGVEHAVLVSSLTVRSHPHLGPARQNLRAEQTLQDSGLDWTVLRPTQFASNTLMWAESVRAGEPVRAPYADTALPTVHPADIAAVARVALTEPGHRGRTYELTGPAPVSPRDQVAALAAAVGREVPFEEISREQARAAMVEVFGAEAADAILDLTGGDTNEELLRVRGTVARVTGTQARPFRRWAEENADAFRAGRRA</sequence>
<dbReference type="Pfam" id="PF13460">
    <property type="entry name" value="NAD_binding_10"/>
    <property type="match status" value="1"/>
</dbReference>
<dbReference type="OrthoDB" id="116343at2"/>
<organism evidence="2 3">
    <name type="scientific">Streptomyces boluensis</name>
    <dbReference type="NCBI Taxonomy" id="1775135"/>
    <lineage>
        <taxon>Bacteria</taxon>
        <taxon>Bacillati</taxon>
        <taxon>Actinomycetota</taxon>
        <taxon>Actinomycetes</taxon>
        <taxon>Kitasatosporales</taxon>
        <taxon>Streptomycetaceae</taxon>
        <taxon>Streptomyces</taxon>
    </lineage>
</organism>
<gene>
    <name evidence="2" type="ORF">GUY60_32310</name>
</gene>
<reference evidence="2" key="1">
    <citation type="submission" date="2020-01" db="EMBL/GenBank/DDBJ databases">
        <title>Whole-genome analyses of novel actinobacteria.</title>
        <authorList>
            <person name="Sahin N."/>
        </authorList>
    </citation>
    <scope>NUCLEOTIDE SEQUENCE</scope>
    <source>
        <strain evidence="2">YC537</strain>
    </source>
</reference>
<dbReference type="Proteomes" id="UP000598297">
    <property type="component" value="Unassembled WGS sequence"/>
</dbReference>
<feature type="domain" description="NAD(P)-binding" evidence="1">
    <location>
        <begin position="6"/>
        <end position="177"/>
    </location>
</feature>
<dbReference type="InterPro" id="IPR051604">
    <property type="entry name" value="Ergot_Alk_Oxidoreductase"/>
</dbReference>
<comment type="caution">
    <text evidence="2">The sequence shown here is derived from an EMBL/GenBank/DDBJ whole genome shotgun (WGS) entry which is preliminary data.</text>
</comment>
<evidence type="ECO:0000313" key="3">
    <source>
        <dbReference type="Proteomes" id="UP000598297"/>
    </source>
</evidence>
<dbReference type="PANTHER" id="PTHR43162:SF1">
    <property type="entry name" value="PRESTALK A DIFFERENTIATION PROTEIN A"/>
    <property type="match status" value="1"/>
</dbReference>
<dbReference type="Gene3D" id="3.90.25.10">
    <property type="entry name" value="UDP-galactose 4-epimerase, domain 1"/>
    <property type="match status" value="1"/>
</dbReference>
<dbReference type="SUPFAM" id="SSF51735">
    <property type="entry name" value="NAD(P)-binding Rossmann-fold domains"/>
    <property type="match status" value="1"/>
</dbReference>
<accession>A0A964V2P0</accession>